<dbReference type="Proteomes" id="UP001162972">
    <property type="component" value="Chromosome 17"/>
</dbReference>
<evidence type="ECO:0000313" key="2">
    <source>
        <dbReference type="Proteomes" id="UP001162972"/>
    </source>
</evidence>
<organism evidence="1 2">
    <name type="scientific">Salix udensis</name>
    <dbReference type="NCBI Taxonomy" id="889485"/>
    <lineage>
        <taxon>Eukaryota</taxon>
        <taxon>Viridiplantae</taxon>
        <taxon>Streptophyta</taxon>
        <taxon>Embryophyta</taxon>
        <taxon>Tracheophyta</taxon>
        <taxon>Spermatophyta</taxon>
        <taxon>Magnoliopsida</taxon>
        <taxon>eudicotyledons</taxon>
        <taxon>Gunneridae</taxon>
        <taxon>Pentapetalae</taxon>
        <taxon>rosids</taxon>
        <taxon>fabids</taxon>
        <taxon>Malpighiales</taxon>
        <taxon>Salicaceae</taxon>
        <taxon>Saliceae</taxon>
        <taxon>Salix</taxon>
    </lineage>
</organism>
<keyword evidence="2" id="KW-1185">Reference proteome</keyword>
<dbReference type="EMBL" id="JAPFFJ010000008">
    <property type="protein sequence ID" value="KAJ6421774.1"/>
    <property type="molecule type" value="Genomic_DNA"/>
</dbReference>
<evidence type="ECO:0000313" key="1">
    <source>
        <dbReference type="EMBL" id="KAJ6421774.1"/>
    </source>
</evidence>
<name>A0AAD6KFW3_9ROSI</name>
<reference evidence="1 2" key="1">
    <citation type="journal article" date="2023" name="Int. J. Mol. Sci.">
        <title>De Novo Assembly and Annotation of 11 Diverse Shrub Willow (Salix) Genomes Reveals Novel Gene Organization in Sex-Linked Regions.</title>
        <authorList>
            <person name="Hyden B."/>
            <person name="Feng K."/>
            <person name="Yates T.B."/>
            <person name="Jawdy S."/>
            <person name="Cereghino C."/>
            <person name="Smart L.B."/>
            <person name="Muchero W."/>
        </authorList>
    </citation>
    <scope>NUCLEOTIDE SEQUENCE [LARGE SCALE GENOMIC DNA]</scope>
    <source>
        <tissue evidence="1">Shoot tip</tissue>
    </source>
</reference>
<gene>
    <name evidence="1" type="ORF">OIU84_029045</name>
</gene>
<accession>A0AAD6KFW3</accession>
<proteinExistence type="predicted"/>
<dbReference type="AlphaFoldDB" id="A0AAD6KFW3"/>
<protein>
    <submittedName>
        <fullName evidence="1">Uncharacterized protein</fullName>
    </submittedName>
</protein>
<comment type="caution">
    <text evidence="1">The sequence shown here is derived from an EMBL/GenBank/DDBJ whole genome shotgun (WGS) entry which is preliminary data.</text>
</comment>
<sequence>MNYLLFHFFPFWFPVSDTVYPPDRRAGSSMSGYRKDDYSRRYDSEELPEDVIQASAALEKLGILLHLGEDEQKGITDRIMDEDQEFPVEGECQINEDEKDVNDKGMKLLQVQTASHDPFGTSWHSHDHFWSFGPLF</sequence>